<dbReference type="EMBL" id="JAFKCW010000004">
    <property type="protein sequence ID" value="MBN7802574.1"/>
    <property type="molecule type" value="Genomic_DNA"/>
</dbReference>
<keyword evidence="2" id="KW-1185">Reference proteome</keyword>
<organism evidence="1 2">
    <name type="scientific">Algoriphagus aestuariicola</name>
    <dbReference type="NCBI Taxonomy" id="1852016"/>
    <lineage>
        <taxon>Bacteria</taxon>
        <taxon>Pseudomonadati</taxon>
        <taxon>Bacteroidota</taxon>
        <taxon>Cytophagia</taxon>
        <taxon>Cytophagales</taxon>
        <taxon>Cyclobacteriaceae</taxon>
        <taxon>Algoriphagus</taxon>
    </lineage>
</organism>
<dbReference type="PROSITE" id="PS51257">
    <property type="entry name" value="PROKAR_LIPOPROTEIN"/>
    <property type="match status" value="1"/>
</dbReference>
<gene>
    <name evidence="1" type="ORF">J0A67_16990</name>
</gene>
<proteinExistence type="predicted"/>
<evidence type="ECO:0000313" key="2">
    <source>
        <dbReference type="Proteomes" id="UP000664698"/>
    </source>
</evidence>
<dbReference type="Pfam" id="PF13970">
    <property type="entry name" value="DUF4221"/>
    <property type="match status" value="1"/>
</dbReference>
<dbReference type="Proteomes" id="UP000664698">
    <property type="component" value="Unassembled WGS sequence"/>
</dbReference>
<protein>
    <submittedName>
        <fullName evidence="1">DUF4221 family protein</fullName>
    </submittedName>
</protein>
<dbReference type="InterPro" id="IPR025316">
    <property type="entry name" value="DUF4221"/>
</dbReference>
<name>A0ABS3BXX7_9BACT</name>
<accession>A0ABS3BXX7</accession>
<reference evidence="1 2" key="1">
    <citation type="submission" date="2021-03" db="EMBL/GenBank/DDBJ databases">
        <title>novel species isolated from a fishpond in China.</title>
        <authorList>
            <person name="Lu H."/>
            <person name="Cai Z."/>
        </authorList>
    </citation>
    <scope>NUCLEOTIDE SEQUENCE [LARGE SCALE GENOMIC DNA]</scope>
    <source>
        <strain evidence="1 2">JCM 31546</strain>
    </source>
</reference>
<evidence type="ECO:0000313" key="1">
    <source>
        <dbReference type="EMBL" id="MBN7802574.1"/>
    </source>
</evidence>
<sequence>MNRLFYLVFLLIATACTKSQKPIEIQLTDLIADTLFLQKDTLTKYLGVNFTHFQTDSGEVLMTFNRHRLLTYSYPEGKILESIKFEKEGPDGIGGFIAGYFIDQNFIYFLSQDQKLIEADFDGFVKRRIALPEPPPARLASNYSTREFNPIFKSERGLFISDVPLVLKQSLLEYTDWVVDFSLQDSSFRHVSFSFPSSAGNFLDDPELGQYFHLYDASDKSHWISFSASDSILKVREGQSSWIPADPKENLEFLRGSTSQKGEWTVFHPNDESGEYTALQKDHHTGLIFRHAKIKSGDLDQNIKSKHVFLVLNSAGEKLAEVAFSDWDITPYAFQTPDGIYFPIVVQLWEDQVAYARVDFSKIKP</sequence>
<comment type="caution">
    <text evidence="1">The sequence shown here is derived from an EMBL/GenBank/DDBJ whole genome shotgun (WGS) entry which is preliminary data.</text>
</comment>
<dbReference type="RefSeq" id="WP_206570590.1">
    <property type="nucleotide sequence ID" value="NZ_JAFKCW010000004.1"/>
</dbReference>